<sequence>MQIYMWWLDLDLKSKEWLRENLRAGDVPLFVMQGIAEAGGPHPDTPQAVLTEAEWDFIETQSEFVD</sequence>
<protein>
    <submittedName>
        <fullName evidence="1">Uncharacterized protein</fullName>
    </submittedName>
</protein>
<name>A0A328HHQ9_ARTGO</name>
<proteinExistence type="predicted"/>
<accession>A0A328HHQ9</accession>
<dbReference type="EMBL" id="QLNP01000063">
    <property type="protein sequence ID" value="RAM38136.1"/>
    <property type="molecule type" value="Genomic_DNA"/>
</dbReference>
<dbReference type="RefSeq" id="WP_102972543.1">
    <property type="nucleotide sequence ID" value="NZ_QLNP01000063.1"/>
</dbReference>
<dbReference type="Proteomes" id="UP000249166">
    <property type="component" value="Unassembled WGS sequence"/>
</dbReference>
<dbReference type="AlphaFoldDB" id="A0A328HHQ9"/>
<gene>
    <name evidence="1" type="ORF">DBZ45_06490</name>
</gene>
<organism evidence="1 2">
    <name type="scientific">Arthrobacter globiformis</name>
    <dbReference type="NCBI Taxonomy" id="1665"/>
    <lineage>
        <taxon>Bacteria</taxon>
        <taxon>Bacillati</taxon>
        <taxon>Actinomycetota</taxon>
        <taxon>Actinomycetes</taxon>
        <taxon>Micrococcales</taxon>
        <taxon>Micrococcaceae</taxon>
        <taxon>Arthrobacter</taxon>
    </lineage>
</organism>
<dbReference type="OrthoDB" id="4734732at2"/>
<comment type="caution">
    <text evidence="1">The sequence shown here is derived from an EMBL/GenBank/DDBJ whole genome shotgun (WGS) entry which is preliminary data.</text>
</comment>
<evidence type="ECO:0000313" key="2">
    <source>
        <dbReference type="Proteomes" id="UP000249166"/>
    </source>
</evidence>
<reference evidence="1 2" key="1">
    <citation type="submission" date="2018-04" db="EMBL/GenBank/DDBJ databases">
        <title>Bacteria isolated from cave deposits of Manipur.</title>
        <authorList>
            <person name="Sahoo D."/>
            <person name="Sarangthem I."/>
            <person name="Nandeibam J."/>
        </authorList>
    </citation>
    <scope>NUCLEOTIDE SEQUENCE [LARGE SCALE GENOMIC DNA]</scope>
    <source>
        <strain evidence="2">mrc11</strain>
    </source>
</reference>
<evidence type="ECO:0000313" key="1">
    <source>
        <dbReference type="EMBL" id="RAM38136.1"/>
    </source>
</evidence>